<dbReference type="AlphaFoldDB" id="A0A6G3SLI5"/>
<sequence>MLRTVHQRRTTFRAAVAGLALAGVATLAPAAPAAATSSPAAPATDTIPETSRGSKDHVLYWNNVLLDVFRHTGGTPGPLTRGGAIMDLSIYDAVNSIRTIGKPYLVKDPTAAGAYGALNSAIDHAAYSALRGSFPNYPVADLDAKLAAALALPDIGNATQRAQGKTLGVKIAKAHLLNRANDGSADTTPYVATNAPGHWTPAPGKPVGAPNWGKVKPFALSSGSKYRPGPIGGFTTPQELLKSPEYAAQVNEIKTIGGKNSTARTADQTQLAHYWANDIDGTYKPVGQQFDHTAVIFRKYRPHGSSFESAKLFGLTSAALADAAIAIWDSKFNTDWDVWRPSAAITRADEVPNPNIVADPNWEPQEQDTAGNSFSPNFPTYVSGHSGIGAAWAGIVKHYFGTDNLSFTAGTDDPLAQGVTRTFPSLSAAAKEKADSRKYIGVHFEWDNAAALTLGYQVSDEVHSKILG</sequence>
<keyword evidence="2" id="KW-0560">Oxidoreductase</keyword>
<dbReference type="SUPFAM" id="SSF48317">
    <property type="entry name" value="Acid phosphatase/Vanadium-dependent haloperoxidase"/>
    <property type="match status" value="1"/>
</dbReference>
<protein>
    <submittedName>
        <fullName evidence="2">Vanadium-dependent haloperoxidase</fullName>
    </submittedName>
</protein>
<gene>
    <name evidence="2" type="ORF">G3I43_05355</name>
</gene>
<accession>A0A6G3SLI5</accession>
<dbReference type="EMBL" id="JAAGMK010000128">
    <property type="protein sequence ID" value="NEB83612.1"/>
    <property type="molecule type" value="Genomic_DNA"/>
</dbReference>
<proteinExistence type="predicted"/>
<reference evidence="2" key="1">
    <citation type="submission" date="2020-01" db="EMBL/GenBank/DDBJ databases">
        <title>Insect and environment-associated Actinomycetes.</title>
        <authorList>
            <person name="Currrie C."/>
            <person name="Chevrette M."/>
            <person name="Carlson C."/>
            <person name="Stubbendieck R."/>
            <person name="Wendt-Pienkowski E."/>
        </authorList>
    </citation>
    <scope>NUCLEOTIDE SEQUENCE</scope>
    <source>
        <strain evidence="2">SID505</strain>
    </source>
</reference>
<keyword evidence="2" id="KW-0575">Peroxidase</keyword>
<evidence type="ECO:0000256" key="1">
    <source>
        <dbReference type="SAM" id="SignalP"/>
    </source>
</evidence>
<dbReference type="RefSeq" id="WP_052658847.1">
    <property type="nucleotide sequence ID" value="NZ_CP086102.1"/>
</dbReference>
<name>A0A6G3SLI5_STRAQ</name>
<dbReference type="PROSITE" id="PS51318">
    <property type="entry name" value="TAT"/>
    <property type="match status" value="1"/>
</dbReference>
<dbReference type="Gene3D" id="1.10.606.20">
    <property type="match status" value="1"/>
</dbReference>
<dbReference type="PANTHER" id="PTHR34599:SF1">
    <property type="entry name" value="PHOSPHATIDIC ACID PHOSPHATASE TYPE 2_HALOPEROXIDASE DOMAIN-CONTAINING PROTEIN"/>
    <property type="match status" value="1"/>
</dbReference>
<feature type="chain" id="PRO_5026122188" evidence="1">
    <location>
        <begin position="31"/>
        <end position="468"/>
    </location>
</feature>
<dbReference type="CDD" id="cd03398">
    <property type="entry name" value="PAP2_haloperoxidase"/>
    <property type="match status" value="1"/>
</dbReference>
<dbReference type="InterPro" id="IPR006311">
    <property type="entry name" value="TAT_signal"/>
</dbReference>
<feature type="signal peptide" evidence="1">
    <location>
        <begin position="1"/>
        <end position="30"/>
    </location>
</feature>
<organism evidence="2">
    <name type="scientific">Streptomyces anulatus</name>
    <name type="common">Streptomyces chrysomallus</name>
    <dbReference type="NCBI Taxonomy" id="1892"/>
    <lineage>
        <taxon>Bacteria</taxon>
        <taxon>Bacillati</taxon>
        <taxon>Actinomycetota</taxon>
        <taxon>Actinomycetes</taxon>
        <taxon>Kitasatosporales</taxon>
        <taxon>Streptomycetaceae</taxon>
        <taxon>Streptomyces</taxon>
    </lineage>
</organism>
<dbReference type="InterPro" id="IPR036938">
    <property type="entry name" value="PAP2/HPO_sf"/>
</dbReference>
<dbReference type="PANTHER" id="PTHR34599">
    <property type="entry name" value="PEROXIDASE-RELATED"/>
    <property type="match status" value="1"/>
</dbReference>
<evidence type="ECO:0000313" key="2">
    <source>
        <dbReference type="EMBL" id="NEB83612.1"/>
    </source>
</evidence>
<comment type="caution">
    <text evidence="2">The sequence shown here is derived from an EMBL/GenBank/DDBJ whole genome shotgun (WGS) entry which is preliminary data.</text>
</comment>
<keyword evidence="1" id="KW-0732">Signal</keyword>
<dbReference type="InterPro" id="IPR052559">
    <property type="entry name" value="V-haloperoxidase"/>
</dbReference>
<dbReference type="GO" id="GO:0004601">
    <property type="term" value="F:peroxidase activity"/>
    <property type="evidence" value="ECO:0007669"/>
    <property type="project" value="UniProtKB-KW"/>
</dbReference>